<dbReference type="EMBL" id="JAPFFF010000003">
    <property type="protein sequence ID" value="KAK8894383.1"/>
    <property type="molecule type" value="Genomic_DNA"/>
</dbReference>
<organism evidence="1 2">
    <name type="scientific">Tritrichomonas musculus</name>
    <dbReference type="NCBI Taxonomy" id="1915356"/>
    <lineage>
        <taxon>Eukaryota</taxon>
        <taxon>Metamonada</taxon>
        <taxon>Parabasalia</taxon>
        <taxon>Tritrichomonadida</taxon>
        <taxon>Tritrichomonadidae</taxon>
        <taxon>Tritrichomonas</taxon>
    </lineage>
</organism>
<proteinExistence type="predicted"/>
<name>A0ABR2KTF1_9EUKA</name>
<evidence type="ECO:0000313" key="2">
    <source>
        <dbReference type="Proteomes" id="UP001470230"/>
    </source>
</evidence>
<reference evidence="1 2" key="1">
    <citation type="submission" date="2024-04" db="EMBL/GenBank/DDBJ databases">
        <title>Tritrichomonas musculus Genome.</title>
        <authorList>
            <person name="Alves-Ferreira E."/>
            <person name="Grigg M."/>
            <person name="Lorenzi H."/>
            <person name="Galac M."/>
        </authorList>
    </citation>
    <scope>NUCLEOTIDE SEQUENCE [LARGE SCALE GENOMIC DNA]</scope>
    <source>
        <strain evidence="1 2">EAF2021</strain>
    </source>
</reference>
<protein>
    <submittedName>
        <fullName evidence="1">Uncharacterized protein</fullName>
    </submittedName>
</protein>
<gene>
    <name evidence="1" type="ORF">M9Y10_022818</name>
</gene>
<keyword evidence="2" id="KW-1185">Reference proteome</keyword>
<evidence type="ECO:0000313" key="1">
    <source>
        <dbReference type="EMBL" id="KAK8894383.1"/>
    </source>
</evidence>
<dbReference type="Proteomes" id="UP001470230">
    <property type="component" value="Unassembled WGS sequence"/>
</dbReference>
<accession>A0ABR2KTF1</accession>
<comment type="caution">
    <text evidence="1">The sequence shown here is derived from an EMBL/GenBank/DDBJ whole genome shotgun (WGS) entry which is preliminary data.</text>
</comment>
<sequence>MHLSDPTINSSIINTNHNGDFSHVLNLLNFEPNKISDNEIPFISEVVEILCNKSIVLSNSNQIELTIDNVTSQLKYHDKYPVFYTSQLQNEIDFVSSHFYEICTKEKEDESEDQLLNQTRNILLFTAVSFSRT</sequence>